<dbReference type="EMBL" id="JAATOP010000003">
    <property type="protein sequence ID" value="NIY72039.1"/>
    <property type="molecule type" value="Genomic_DNA"/>
</dbReference>
<evidence type="ECO:0000313" key="2">
    <source>
        <dbReference type="Proteomes" id="UP000709466"/>
    </source>
</evidence>
<keyword evidence="2" id="KW-1185">Reference proteome</keyword>
<name>A0ABX0VYP2_9RHOB</name>
<protein>
    <recommendedName>
        <fullName evidence="3">SnoaL-like domain-containing protein</fullName>
    </recommendedName>
</protein>
<dbReference type="RefSeq" id="WP_167637425.1">
    <property type="nucleotide sequence ID" value="NZ_JAATOP010000003.1"/>
</dbReference>
<gene>
    <name evidence="1" type="ORF">HCZ30_06265</name>
</gene>
<evidence type="ECO:0008006" key="3">
    <source>
        <dbReference type="Google" id="ProtNLM"/>
    </source>
</evidence>
<organism evidence="1 2">
    <name type="scientific">Marivivens donghaensis</name>
    <dbReference type="NCBI Taxonomy" id="1699413"/>
    <lineage>
        <taxon>Bacteria</taxon>
        <taxon>Pseudomonadati</taxon>
        <taxon>Pseudomonadota</taxon>
        <taxon>Alphaproteobacteria</taxon>
        <taxon>Rhodobacterales</taxon>
        <taxon>Paracoccaceae</taxon>
        <taxon>Marivivens group</taxon>
        <taxon>Marivivens</taxon>
    </lineage>
</organism>
<reference evidence="1 2" key="1">
    <citation type="submission" date="2020-03" db="EMBL/GenBank/DDBJ databases">
        <title>Bacterial isolates of synthetic phycosphere.</title>
        <authorList>
            <person name="Fu H."/>
            <person name="Moran M.A."/>
        </authorList>
    </citation>
    <scope>NUCLEOTIDE SEQUENCE [LARGE SCALE GENOMIC DNA]</scope>
    <source>
        <strain evidence="1 2">HF1</strain>
    </source>
</reference>
<comment type="caution">
    <text evidence="1">The sequence shown here is derived from an EMBL/GenBank/DDBJ whole genome shotgun (WGS) entry which is preliminary data.</text>
</comment>
<sequence length="148" mass="16859">MDSDYAILEINAQQRGLDWESITDEHASQKIAEKLRETFSLDTFGHASSTGQEAQSFGNFPYSSRLSYLRHFGAGLDHFLAKYEGDDRCTIVFGNEDLPLIRTKVITVRHFLEEILDLGDGFVVSGDWTLCLEFRYMRSVKLIGRNSI</sequence>
<accession>A0ABX0VYP2</accession>
<evidence type="ECO:0000313" key="1">
    <source>
        <dbReference type="EMBL" id="NIY72039.1"/>
    </source>
</evidence>
<proteinExistence type="predicted"/>
<dbReference type="Proteomes" id="UP000709466">
    <property type="component" value="Unassembled WGS sequence"/>
</dbReference>